<dbReference type="GO" id="GO:0016740">
    <property type="term" value="F:transferase activity"/>
    <property type="evidence" value="ECO:0007669"/>
    <property type="project" value="UniProtKB-KW"/>
</dbReference>
<dbReference type="STRING" id="40335.Ltuc_1068"/>
<gene>
    <name evidence="2" type="ORF">Ltuc_1068</name>
</gene>
<protein>
    <submittedName>
        <fullName evidence="2">Putative glucosyltransferase Lgt1</fullName>
    </submittedName>
</protein>
<dbReference type="InterPro" id="IPR031757">
    <property type="entry name" value="Lgt1_Glycosyltransf"/>
</dbReference>
<proteinExistence type="predicted"/>
<evidence type="ECO:0000259" key="1">
    <source>
        <dbReference type="Pfam" id="PF16849"/>
    </source>
</evidence>
<dbReference type="Gene3D" id="3.90.550.20">
    <property type="match status" value="1"/>
</dbReference>
<dbReference type="RefSeq" id="WP_058520279.1">
    <property type="nucleotide sequence ID" value="NZ_CAAAIP010000001.1"/>
</dbReference>
<organism evidence="2 3">
    <name type="scientific">Legionella tucsonensis</name>
    <dbReference type="NCBI Taxonomy" id="40335"/>
    <lineage>
        <taxon>Bacteria</taxon>
        <taxon>Pseudomonadati</taxon>
        <taxon>Pseudomonadota</taxon>
        <taxon>Gammaproteobacteria</taxon>
        <taxon>Legionellales</taxon>
        <taxon>Legionellaceae</taxon>
        <taxon>Legionella</taxon>
    </lineage>
</organism>
<dbReference type="Proteomes" id="UP000054693">
    <property type="component" value="Unassembled WGS sequence"/>
</dbReference>
<dbReference type="OrthoDB" id="5649302at2"/>
<keyword evidence="3" id="KW-1185">Reference proteome</keyword>
<dbReference type="PATRIC" id="fig|40335.7.peg.1122"/>
<evidence type="ECO:0000313" key="2">
    <source>
        <dbReference type="EMBL" id="KTD73221.1"/>
    </source>
</evidence>
<dbReference type="EMBL" id="LNZA01000001">
    <property type="protein sequence ID" value="KTD73221.1"/>
    <property type="molecule type" value="Genomic_DNA"/>
</dbReference>
<feature type="domain" description="Lgt1 glycosyltransferase" evidence="1">
    <location>
        <begin position="2"/>
        <end position="346"/>
    </location>
</feature>
<accession>A0A0W0ZVQ5</accession>
<reference evidence="2 3" key="1">
    <citation type="submission" date="2015-11" db="EMBL/GenBank/DDBJ databases">
        <title>Genomic analysis of 38 Legionella species identifies large and diverse effector repertoires.</title>
        <authorList>
            <person name="Burstein D."/>
            <person name="Amaro F."/>
            <person name="Zusman T."/>
            <person name="Lifshitz Z."/>
            <person name="Cohen O."/>
            <person name="Gilbert J.A."/>
            <person name="Pupko T."/>
            <person name="Shuman H.A."/>
            <person name="Segal G."/>
        </authorList>
    </citation>
    <scope>NUCLEOTIDE SEQUENCE [LARGE SCALE GENOMIC DNA]</scope>
    <source>
        <strain evidence="2 3">ATCC 49180</strain>
    </source>
</reference>
<comment type="caution">
    <text evidence="2">The sequence shown here is derived from an EMBL/GenBank/DDBJ whole genome shotgun (WGS) entry which is preliminary data.</text>
</comment>
<sequence length="535" mass="62307">MYQYNPKLHVKIWLSNNPNVFMNLENQIRLIEMREKNPNDTIHLVYDSKLLAKYSVNMLHEFCKEHQIISIDAHTIDALLQSDNERKLYKFYKEEICNLKMGGNLAVASDILRWLSPVFKKGTYTDFDFPIDTSTLPQFITTEMPILLNIGSLKMGRKEFILANNDFVAIIDAIAAKKEIERVQSGLISRLTHYDTDFIERTETELNEDSFINRHLLKVMKNRSESLYIAKSKKITPPDTSDSSLKIRAYIIDVMTDKNKFLNFNKITPQETHEEVIKRLRKGLQAHLNLVKYLFFSKEYSLIKRILEKNDDKFLTYLMKKERDLYLKSIVICTTGPIQISNALFNGYVVDTDKFIREIQPLSFSHYGLQNAFRSQNSIPLHENVLGMLKFLGVNEGELNDSSWLDSGKKLQASRTKLLAARQKELAMSLPLSFSTIKNDVKKYIQKMTPTSCHTFLKEEEQTKIEDIKLILSCFNQENEFNILQFKKILANIHQHQQDVYVQKLIEDLENLCHDAIIFNLAKDKKIKLSLPSYH</sequence>
<name>A0A0W0ZVQ5_9GAMM</name>
<keyword evidence="2" id="KW-0808">Transferase</keyword>
<evidence type="ECO:0000313" key="3">
    <source>
        <dbReference type="Proteomes" id="UP000054693"/>
    </source>
</evidence>
<dbReference type="AlphaFoldDB" id="A0A0W0ZVQ5"/>
<dbReference type="Pfam" id="PF16849">
    <property type="entry name" value="Glyco_transf_88"/>
    <property type="match status" value="1"/>
</dbReference>